<protein>
    <submittedName>
        <fullName evidence="1">Uncharacterized protein</fullName>
    </submittedName>
</protein>
<evidence type="ECO:0000313" key="2">
    <source>
        <dbReference type="Proteomes" id="UP000054805"/>
    </source>
</evidence>
<keyword evidence="2" id="KW-1185">Reference proteome</keyword>
<evidence type="ECO:0000313" key="1">
    <source>
        <dbReference type="EMBL" id="KRZ13924.1"/>
    </source>
</evidence>
<name>A0A0V1HUM6_TRIPS</name>
<dbReference type="EMBL" id="JYDS01000325">
    <property type="protein sequence ID" value="KRZ13924.1"/>
    <property type="molecule type" value="Genomic_DNA"/>
</dbReference>
<proteinExistence type="predicted"/>
<dbReference type="AlphaFoldDB" id="A0A0V1HUM6"/>
<comment type="caution">
    <text evidence="1">The sequence shown here is derived from an EMBL/GenBank/DDBJ whole genome shotgun (WGS) entry which is preliminary data.</text>
</comment>
<sequence>MVEEEKAAAAAAVEFQLLLINCYFLLCKTSTTTLKIVASDRRTLIKQPTLAMRLPLWRPPHLDLIDQYTRQRSSMRKEQHNDG</sequence>
<dbReference type="Proteomes" id="UP000054805">
    <property type="component" value="Unassembled WGS sequence"/>
</dbReference>
<reference evidence="1 2" key="1">
    <citation type="submission" date="2015-01" db="EMBL/GenBank/DDBJ databases">
        <title>Evolution of Trichinella species and genotypes.</title>
        <authorList>
            <person name="Korhonen P.K."/>
            <person name="Edoardo P."/>
            <person name="Giuseppe L.R."/>
            <person name="Gasser R.B."/>
        </authorList>
    </citation>
    <scope>NUCLEOTIDE SEQUENCE [LARGE SCALE GENOMIC DNA]</scope>
    <source>
        <strain evidence="1">ISS588</strain>
    </source>
</reference>
<gene>
    <name evidence="1" type="ORF">T4B_10692</name>
</gene>
<accession>A0A0V1HUM6</accession>
<organism evidence="1 2">
    <name type="scientific">Trichinella pseudospiralis</name>
    <name type="common">Parasitic roundworm</name>
    <dbReference type="NCBI Taxonomy" id="6337"/>
    <lineage>
        <taxon>Eukaryota</taxon>
        <taxon>Metazoa</taxon>
        <taxon>Ecdysozoa</taxon>
        <taxon>Nematoda</taxon>
        <taxon>Enoplea</taxon>
        <taxon>Dorylaimia</taxon>
        <taxon>Trichinellida</taxon>
        <taxon>Trichinellidae</taxon>
        <taxon>Trichinella</taxon>
    </lineage>
</organism>